<feature type="compositionally biased region" description="Low complexity" evidence="1">
    <location>
        <begin position="64"/>
        <end position="82"/>
    </location>
</feature>
<dbReference type="Proteomes" id="UP001206128">
    <property type="component" value="Unassembled WGS sequence"/>
</dbReference>
<gene>
    <name evidence="2" type="ORF">LX83_005613</name>
</gene>
<protein>
    <submittedName>
        <fullName evidence="2">Beta-lactamase enzyme family</fullName>
    </submittedName>
</protein>
<dbReference type="PANTHER" id="PTHR35333:SF3">
    <property type="entry name" value="BETA-LACTAMASE-TYPE TRANSPEPTIDASE FOLD CONTAINING PROTEIN"/>
    <property type="match status" value="1"/>
</dbReference>
<dbReference type="SUPFAM" id="SSF56601">
    <property type="entry name" value="beta-lactamase/transpeptidase-like"/>
    <property type="match status" value="1"/>
</dbReference>
<evidence type="ECO:0000256" key="1">
    <source>
        <dbReference type="SAM" id="MobiDB-lite"/>
    </source>
</evidence>
<organism evidence="2 3">
    <name type="scientific">Goodfellowiella coeruleoviolacea</name>
    <dbReference type="NCBI Taxonomy" id="334858"/>
    <lineage>
        <taxon>Bacteria</taxon>
        <taxon>Bacillati</taxon>
        <taxon>Actinomycetota</taxon>
        <taxon>Actinomycetes</taxon>
        <taxon>Pseudonocardiales</taxon>
        <taxon>Pseudonocardiaceae</taxon>
        <taxon>Goodfellowiella</taxon>
    </lineage>
</organism>
<dbReference type="Gene3D" id="3.40.710.10">
    <property type="entry name" value="DD-peptidase/beta-lactamase superfamily"/>
    <property type="match status" value="1"/>
</dbReference>
<dbReference type="GO" id="GO:0046677">
    <property type="term" value="P:response to antibiotic"/>
    <property type="evidence" value="ECO:0007669"/>
    <property type="project" value="InterPro"/>
</dbReference>
<reference evidence="2" key="1">
    <citation type="submission" date="2022-06" db="EMBL/GenBank/DDBJ databases">
        <title>Genomic Encyclopedia of Archaeal and Bacterial Type Strains, Phase II (KMG-II): from individual species to whole genera.</title>
        <authorList>
            <person name="Goeker M."/>
        </authorList>
    </citation>
    <scope>NUCLEOTIDE SEQUENCE</scope>
    <source>
        <strain evidence="2">DSM 43935</strain>
    </source>
</reference>
<proteinExistence type="predicted"/>
<dbReference type="PANTHER" id="PTHR35333">
    <property type="entry name" value="BETA-LACTAMASE"/>
    <property type="match status" value="1"/>
</dbReference>
<dbReference type="PROSITE" id="PS51257">
    <property type="entry name" value="PROKAR_LIPOPROTEIN"/>
    <property type="match status" value="1"/>
</dbReference>
<dbReference type="GO" id="GO:0008800">
    <property type="term" value="F:beta-lactamase activity"/>
    <property type="evidence" value="ECO:0007669"/>
    <property type="project" value="InterPro"/>
</dbReference>
<evidence type="ECO:0000313" key="3">
    <source>
        <dbReference type="Proteomes" id="UP001206128"/>
    </source>
</evidence>
<dbReference type="AlphaFoldDB" id="A0AAE3GJS6"/>
<dbReference type="RefSeq" id="WP_253776834.1">
    <property type="nucleotide sequence ID" value="NZ_JAMTCK010000015.1"/>
</dbReference>
<feature type="region of interest" description="Disordered" evidence="1">
    <location>
        <begin position="52"/>
        <end position="100"/>
    </location>
</feature>
<name>A0AAE3GJS6_9PSEU</name>
<dbReference type="InterPro" id="IPR000871">
    <property type="entry name" value="Beta-lactam_class-A"/>
</dbReference>
<sequence>MGRANALLVGLAVGALIALSFSCVVLTGLWNTTPSAAGPLSNPALTVSAMASATALSDSDESSSDQSSSDPSGSDSQQPDTSGADPATLGNGATPQPRSAQQDLDLDLGAVAAGAEFGVAVWDRRTSGMVVDHHAEATFTSASLVKLLIALEALDHASPETARIRQMLSASDDAIASALWTKYGSTAIVTRWAQRLQLADTRPPKSPGRWGDTLVSARDVVLVYRYILEQASASTRQLILGALTRFTAAGSDGFSQEFGLAGLAGSTPVAVKQGWACCLPDRVLHTSGVAGADDRFIVVVLSSRAQSVGWPMARKQVNAMVSALRPVLVEQR</sequence>
<keyword evidence="3" id="KW-1185">Reference proteome</keyword>
<dbReference type="GO" id="GO:0030655">
    <property type="term" value="P:beta-lactam antibiotic catabolic process"/>
    <property type="evidence" value="ECO:0007669"/>
    <property type="project" value="InterPro"/>
</dbReference>
<accession>A0AAE3GJS6</accession>
<evidence type="ECO:0000313" key="2">
    <source>
        <dbReference type="EMBL" id="MCP2168735.1"/>
    </source>
</evidence>
<comment type="caution">
    <text evidence="2">The sequence shown here is derived from an EMBL/GenBank/DDBJ whole genome shotgun (WGS) entry which is preliminary data.</text>
</comment>
<dbReference type="InterPro" id="IPR012338">
    <property type="entry name" value="Beta-lactam/transpept-like"/>
</dbReference>
<dbReference type="EMBL" id="JAMTCK010000015">
    <property type="protein sequence ID" value="MCP2168735.1"/>
    <property type="molecule type" value="Genomic_DNA"/>
</dbReference>